<proteinExistence type="predicted"/>
<dbReference type="WBParaSite" id="TASK_0001004701-mRNA-1">
    <property type="protein sequence ID" value="TASK_0001004701-mRNA-1"/>
    <property type="gene ID" value="TASK_0001004701"/>
</dbReference>
<feature type="region of interest" description="Disordered" evidence="1">
    <location>
        <begin position="68"/>
        <end position="94"/>
    </location>
</feature>
<evidence type="ECO:0000313" key="2">
    <source>
        <dbReference type="EMBL" id="VDK47949.1"/>
    </source>
</evidence>
<keyword evidence="3" id="KW-1185">Reference proteome</keyword>
<protein>
    <submittedName>
        <fullName evidence="2 4">Uncharacterized protein</fullName>
    </submittedName>
</protein>
<dbReference type="EMBL" id="UYRS01020111">
    <property type="protein sequence ID" value="VDK47949.1"/>
    <property type="molecule type" value="Genomic_DNA"/>
</dbReference>
<accession>A0A0R3WGQ4</accession>
<reference evidence="4" key="1">
    <citation type="submission" date="2017-02" db="UniProtKB">
        <authorList>
            <consortium name="WormBaseParasite"/>
        </authorList>
    </citation>
    <scope>IDENTIFICATION</scope>
</reference>
<reference evidence="2 3" key="2">
    <citation type="submission" date="2018-11" db="EMBL/GenBank/DDBJ databases">
        <authorList>
            <consortium name="Pathogen Informatics"/>
        </authorList>
    </citation>
    <scope>NUCLEOTIDE SEQUENCE [LARGE SCALE GENOMIC DNA]</scope>
</reference>
<gene>
    <name evidence="2" type="ORF">TASK_LOCUS10048</name>
</gene>
<evidence type="ECO:0000256" key="1">
    <source>
        <dbReference type="SAM" id="MobiDB-lite"/>
    </source>
</evidence>
<name>A0A0R3WGQ4_TAEAS</name>
<evidence type="ECO:0000313" key="3">
    <source>
        <dbReference type="Proteomes" id="UP000282613"/>
    </source>
</evidence>
<dbReference type="AlphaFoldDB" id="A0A0R3WGQ4"/>
<sequence length="94" mass="9759">MRGRDGGDKSGGKAEARSARVCRLLRRGSHAGRVDAGALVYLVVVLVRSPGCRGAGVTCYGGAAAKEDREVGSHRGVSGERDNGSPEGHHKEDC</sequence>
<dbReference type="Proteomes" id="UP000282613">
    <property type="component" value="Unassembled WGS sequence"/>
</dbReference>
<organism evidence="4">
    <name type="scientific">Taenia asiatica</name>
    <name type="common">Asian tapeworm</name>
    <dbReference type="NCBI Taxonomy" id="60517"/>
    <lineage>
        <taxon>Eukaryota</taxon>
        <taxon>Metazoa</taxon>
        <taxon>Spiralia</taxon>
        <taxon>Lophotrochozoa</taxon>
        <taxon>Platyhelminthes</taxon>
        <taxon>Cestoda</taxon>
        <taxon>Eucestoda</taxon>
        <taxon>Cyclophyllidea</taxon>
        <taxon>Taeniidae</taxon>
        <taxon>Taenia</taxon>
    </lineage>
</organism>
<evidence type="ECO:0000313" key="4">
    <source>
        <dbReference type="WBParaSite" id="TASK_0001004701-mRNA-1"/>
    </source>
</evidence>